<evidence type="ECO:0000313" key="2">
    <source>
        <dbReference type="Proteomes" id="UP001163324"/>
    </source>
</evidence>
<proteinExistence type="predicted"/>
<sequence length="199" mass="20963">MYKAAALVLSALLKAGHGASLASEARAFTLYAYGEGIGGLPIFAQGNLAYIGNPSGLNASDVAPIQFLSNTDDTAWTVSPNDTVESPPFTQATFYIPTASAASRQAGFVPDDDEDNADAEDGKQLDGFLLYGNFAFHRGDGGKMETLWYALPAADASDVWSLNWNSTGDDDDDAGRTVLTLKTNPPSNGSHPHPGDDEE</sequence>
<dbReference type="Proteomes" id="UP001163324">
    <property type="component" value="Chromosome 7"/>
</dbReference>
<organism evidence="1 2">
    <name type="scientific">Trichothecium roseum</name>
    <dbReference type="NCBI Taxonomy" id="47278"/>
    <lineage>
        <taxon>Eukaryota</taxon>
        <taxon>Fungi</taxon>
        <taxon>Dikarya</taxon>
        <taxon>Ascomycota</taxon>
        <taxon>Pezizomycotina</taxon>
        <taxon>Sordariomycetes</taxon>
        <taxon>Hypocreomycetidae</taxon>
        <taxon>Hypocreales</taxon>
        <taxon>Hypocreales incertae sedis</taxon>
        <taxon>Trichothecium</taxon>
    </lineage>
</organism>
<evidence type="ECO:0000313" key="1">
    <source>
        <dbReference type="EMBL" id="KAI9897381.1"/>
    </source>
</evidence>
<keyword evidence="2" id="KW-1185">Reference proteome</keyword>
<accession>A0ACC0UTF4</accession>
<protein>
    <submittedName>
        <fullName evidence="1">Uncharacterized protein</fullName>
    </submittedName>
</protein>
<dbReference type="EMBL" id="CM047946">
    <property type="protein sequence ID" value="KAI9897381.1"/>
    <property type="molecule type" value="Genomic_DNA"/>
</dbReference>
<comment type="caution">
    <text evidence="1">The sequence shown here is derived from an EMBL/GenBank/DDBJ whole genome shotgun (WGS) entry which is preliminary data.</text>
</comment>
<name>A0ACC0UTF4_9HYPO</name>
<gene>
    <name evidence="1" type="ORF">N3K66_007237</name>
</gene>
<reference evidence="1" key="1">
    <citation type="submission" date="2022-10" db="EMBL/GenBank/DDBJ databases">
        <title>Complete Genome of Trichothecium roseum strain YXFP-22015, a Plant Pathogen Isolated from Citrus.</title>
        <authorList>
            <person name="Wang Y."/>
            <person name="Zhu L."/>
        </authorList>
    </citation>
    <scope>NUCLEOTIDE SEQUENCE</scope>
    <source>
        <strain evidence="1">YXFP-22015</strain>
    </source>
</reference>